<keyword evidence="2" id="KW-1185">Reference proteome</keyword>
<sequence length="204" mass="23505">MHIPKINLITDKNEMISFMKQFSFATIITVKDELPIATHLPFVVKEKEGNILLSSHFNKANEQWKTIENSKILVIFSEPHAYISPTNYDTLLSVPTWNYISIHAYGKGKILTKKAEVIKSLEDSIDNYEISFREQWDNFPEDYKLKMSNGVVAFEILVSNLQGNKKLSQNKSETEKQKIITTLSKSNDLNEKLIAKYMKNMNKA</sequence>
<dbReference type="PIRSF" id="PIRSF010372">
    <property type="entry name" value="PaiB"/>
    <property type="match status" value="1"/>
</dbReference>
<accession>A0ABY8N678</accession>
<gene>
    <name evidence="1" type="ORF">MG292_02050</name>
</gene>
<organism evidence="1 2">
    <name type="scientific">Flavobacterium keumense</name>
    <dbReference type="NCBI Taxonomy" id="1306518"/>
    <lineage>
        <taxon>Bacteria</taxon>
        <taxon>Pseudomonadati</taxon>
        <taxon>Bacteroidota</taxon>
        <taxon>Flavobacteriia</taxon>
        <taxon>Flavobacteriales</taxon>
        <taxon>Flavobacteriaceae</taxon>
        <taxon>Flavobacterium</taxon>
    </lineage>
</organism>
<dbReference type="Gene3D" id="2.30.110.10">
    <property type="entry name" value="Electron Transport, Fmn-binding Protein, Chain A"/>
    <property type="match status" value="1"/>
</dbReference>
<protein>
    <submittedName>
        <fullName evidence="1">FMN-binding negative transcriptional regulator</fullName>
    </submittedName>
</protein>
<dbReference type="Proteomes" id="UP001232117">
    <property type="component" value="Chromosome"/>
</dbReference>
<dbReference type="Pfam" id="PF04299">
    <property type="entry name" value="FMN_bind_2"/>
    <property type="match status" value="1"/>
</dbReference>
<dbReference type="PANTHER" id="PTHR35802:SF1">
    <property type="entry name" value="PROTEASE SYNTHASE AND SPORULATION PROTEIN PAI 2"/>
    <property type="match status" value="1"/>
</dbReference>
<evidence type="ECO:0000313" key="1">
    <source>
        <dbReference type="EMBL" id="WGK95032.1"/>
    </source>
</evidence>
<dbReference type="SUPFAM" id="SSF50475">
    <property type="entry name" value="FMN-binding split barrel"/>
    <property type="match status" value="1"/>
</dbReference>
<name>A0ABY8N678_9FLAO</name>
<dbReference type="EMBL" id="CP092332">
    <property type="protein sequence ID" value="WGK95032.1"/>
    <property type="molecule type" value="Genomic_DNA"/>
</dbReference>
<dbReference type="PANTHER" id="PTHR35802">
    <property type="entry name" value="PROTEASE SYNTHASE AND SPORULATION PROTEIN PAI 2"/>
    <property type="match status" value="1"/>
</dbReference>
<dbReference type="InterPro" id="IPR012349">
    <property type="entry name" value="Split_barrel_FMN-bd"/>
</dbReference>
<dbReference type="RefSeq" id="WP_264534354.1">
    <property type="nucleotide sequence ID" value="NZ_CP092332.1"/>
</dbReference>
<proteinExistence type="predicted"/>
<evidence type="ECO:0000313" key="2">
    <source>
        <dbReference type="Proteomes" id="UP001232117"/>
    </source>
</evidence>
<dbReference type="InterPro" id="IPR007396">
    <property type="entry name" value="TR_PAI2-type"/>
</dbReference>
<reference evidence="1 2" key="1">
    <citation type="submission" date="2023-06" db="EMBL/GenBank/DDBJ databases">
        <title>Complete Genome Sequence of Flavobacterium keumense K3R-10.</title>
        <authorList>
            <person name="Jeong H."/>
            <person name="Jhang S.Y."/>
            <person name="Kim J.N."/>
        </authorList>
    </citation>
    <scope>NUCLEOTIDE SEQUENCE [LARGE SCALE GENOMIC DNA]</scope>
    <source>
        <strain evidence="1 2">K3R-10</strain>
    </source>
</reference>